<feature type="binding site" description="in other chain" evidence="8">
    <location>
        <position position="137"/>
    </location>
    <ligand>
        <name>deamido-NAD(+)</name>
        <dbReference type="ChEBI" id="CHEBI:58437"/>
        <note>ligand shared between two neighboring subunits</note>
    </ligand>
</feature>
<feature type="binding site" evidence="8">
    <location>
        <position position="153"/>
    </location>
    <ligand>
        <name>ATP</name>
        <dbReference type="ChEBI" id="CHEBI:30616"/>
    </ligand>
</feature>
<comment type="caution">
    <text evidence="12">The sequence shown here is derived from an EMBL/GenBank/DDBJ whole genome shotgun (WGS) entry which is preliminary data.</text>
</comment>
<keyword evidence="2 8" id="KW-0436">Ligase</keyword>
<keyword evidence="3 8" id="KW-0479">Metal-binding</keyword>
<evidence type="ECO:0000256" key="2">
    <source>
        <dbReference type="ARBA" id="ARBA00022598"/>
    </source>
</evidence>
<comment type="subunit">
    <text evidence="8">Homodimer.</text>
</comment>
<dbReference type="InterPro" id="IPR003694">
    <property type="entry name" value="NAD_synthase"/>
</dbReference>
<dbReference type="GO" id="GO:0008795">
    <property type="term" value="F:NAD+ synthase activity"/>
    <property type="evidence" value="ECO:0007669"/>
    <property type="project" value="UniProtKB-UniRule"/>
</dbReference>
<keyword evidence="5 8" id="KW-0067">ATP-binding</keyword>
<dbReference type="GO" id="GO:0046872">
    <property type="term" value="F:metal ion binding"/>
    <property type="evidence" value="ECO:0007669"/>
    <property type="project" value="UniProtKB-KW"/>
</dbReference>
<comment type="similarity">
    <text evidence="1 8 9">Belongs to the NAD synthetase family.</text>
</comment>
<dbReference type="SUPFAM" id="SSF52402">
    <property type="entry name" value="Adenine nucleotide alpha hydrolases-like"/>
    <property type="match status" value="1"/>
</dbReference>
<evidence type="ECO:0000313" key="13">
    <source>
        <dbReference type="Proteomes" id="UP000214588"/>
    </source>
</evidence>
<dbReference type="OrthoDB" id="9803818at2"/>
<evidence type="ECO:0000256" key="1">
    <source>
        <dbReference type="ARBA" id="ARBA00005859"/>
    </source>
</evidence>
<evidence type="ECO:0000256" key="5">
    <source>
        <dbReference type="ARBA" id="ARBA00022840"/>
    </source>
</evidence>
<comment type="pathway">
    <text evidence="8">Cofactor biosynthesis; NAD(+) biosynthesis; NAD(+) from deamido-NAD(+) (ammonia route): step 1/1.</text>
</comment>
<dbReference type="InterPro" id="IPR022310">
    <property type="entry name" value="NAD/GMP_synthase"/>
</dbReference>
<feature type="binding site" evidence="8">
    <location>
        <position position="144"/>
    </location>
    <ligand>
        <name>deamido-NAD(+)</name>
        <dbReference type="ChEBI" id="CHEBI:58437"/>
        <note>ligand shared between two neighboring subunits</note>
    </ligand>
</feature>
<feature type="binding site" description="in other chain" evidence="8">
    <location>
        <position position="104"/>
    </location>
    <ligand>
        <name>deamido-NAD(+)</name>
        <dbReference type="ChEBI" id="CHEBI:58437"/>
        <note>ligand shared between two neighboring subunits</note>
    </ligand>
</feature>
<feature type="binding site" evidence="8">
    <location>
        <position position="124"/>
    </location>
    <ligand>
        <name>ATP</name>
        <dbReference type="ChEBI" id="CHEBI:30616"/>
    </ligand>
</feature>
<keyword evidence="13" id="KW-1185">Reference proteome</keyword>
<evidence type="ECO:0000256" key="8">
    <source>
        <dbReference type="HAMAP-Rule" id="MF_00193"/>
    </source>
</evidence>
<dbReference type="CDD" id="cd00553">
    <property type="entry name" value="NAD_synthase"/>
    <property type="match status" value="1"/>
</dbReference>
<dbReference type="GO" id="GO:0003952">
    <property type="term" value="F:NAD+ synthase (glutamine-hydrolyzing) activity"/>
    <property type="evidence" value="ECO:0007669"/>
    <property type="project" value="InterPro"/>
</dbReference>
<dbReference type="InterPro" id="IPR014729">
    <property type="entry name" value="Rossmann-like_a/b/a_fold"/>
</dbReference>
<evidence type="ECO:0000256" key="3">
    <source>
        <dbReference type="ARBA" id="ARBA00022723"/>
    </source>
</evidence>
<dbReference type="EMBL" id="NIQC01000018">
    <property type="protein sequence ID" value="OWZ83464.1"/>
    <property type="molecule type" value="Genomic_DNA"/>
</dbReference>
<feature type="binding site" description="in other chain" evidence="8">
    <location>
        <begin position="221"/>
        <end position="222"/>
    </location>
    <ligand>
        <name>deamido-NAD(+)</name>
        <dbReference type="ChEBI" id="CHEBI:58437"/>
        <note>ligand shared between two neighboring subunits</note>
    </ligand>
</feature>
<feature type="binding site" evidence="8">
    <location>
        <position position="129"/>
    </location>
    <ligand>
        <name>Mg(2+)</name>
        <dbReference type="ChEBI" id="CHEBI:18420"/>
    </ligand>
</feature>
<dbReference type="HAMAP" id="MF_00193">
    <property type="entry name" value="NadE_ammonia_dep"/>
    <property type="match status" value="1"/>
</dbReference>
<dbReference type="PANTHER" id="PTHR23090:SF9">
    <property type="entry name" value="GLUTAMINE-DEPENDENT NAD(+) SYNTHETASE"/>
    <property type="match status" value="1"/>
</dbReference>
<dbReference type="Proteomes" id="UP000214588">
    <property type="component" value="Unassembled WGS sequence"/>
</dbReference>
<feature type="binding site" evidence="8">
    <location>
        <position position="27"/>
    </location>
    <ligand>
        <name>Mg(2+)</name>
        <dbReference type="ChEBI" id="CHEBI:18420"/>
    </ligand>
</feature>
<feature type="binding site" evidence="8">
    <location>
        <position position="175"/>
    </location>
    <ligand>
        <name>ATP</name>
        <dbReference type="ChEBI" id="CHEBI:30616"/>
    </ligand>
</feature>
<dbReference type="PANTHER" id="PTHR23090">
    <property type="entry name" value="NH 3 /GLUTAMINE-DEPENDENT NAD + SYNTHETASE"/>
    <property type="match status" value="1"/>
</dbReference>
<name>A0A226BYQ9_9FIRM</name>
<evidence type="ECO:0000259" key="11">
    <source>
        <dbReference type="Pfam" id="PF02540"/>
    </source>
</evidence>
<dbReference type="GO" id="GO:0004359">
    <property type="term" value="F:glutaminase activity"/>
    <property type="evidence" value="ECO:0007669"/>
    <property type="project" value="InterPro"/>
</dbReference>
<dbReference type="Gene3D" id="3.40.50.620">
    <property type="entry name" value="HUPs"/>
    <property type="match status" value="1"/>
</dbReference>
<evidence type="ECO:0000313" key="12">
    <source>
        <dbReference type="EMBL" id="OWZ83464.1"/>
    </source>
</evidence>
<dbReference type="EC" id="6.3.1.5" evidence="8 10"/>
<protein>
    <recommendedName>
        <fullName evidence="8 10">NH(3)-dependent NAD(+) synthetase</fullName>
        <ecNumber evidence="8 10">6.3.1.5</ecNumber>
    </recommendedName>
</protein>
<organism evidence="12 13">
    <name type="scientific">Natranaerobius trueperi</name>
    <dbReference type="NCBI Taxonomy" id="759412"/>
    <lineage>
        <taxon>Bacteria</taxon>
        <taxon>Bacillati</taxon>
        <taxon>Bacillota</taxon>
        <taxon>Clostridia</taxon>
        <taxon>Natranaerobiales</taxon>
        <taxon>Natranaerobiaceae</taxon>
        <taxon>Natranaerobius</taxon>
    </lineage>
</organism>
<keyword evidence="6 8" id="KW-0460">Magnesium</keyword>
<evidence type="ECO:0000256" key="9">
    <source>
        <dbReference type="RuleBase" id="RU003811"/>
    </source>
</evidence>
<dbReference type="NCBIfam" id="TIGR00552">
    <property type="entry name" value="nadE"/>
    <property type="match status" value="1"/>
</dbReference>
<dbReference type="InterPro" id="IPR022926">
    <property type="entry name" value="NH(3)-dep_NAD(+)_synth"/>
</dbReference>
<comment type="catalytic activity">
    <reaction evidence="8 10">
        <text>deamido-NAD(+) + NH4(+) + ATP = AMP + diphosphate + NAD(+) + H(+)</text>
        <dbReference type="Rhea" id="RHEA:21188"/>
        <dbReference type="ChEBI" id="CHEBI:15378"/>
        <dbReference type="ChEBI" id="CHEBI:28938"/>
        <dbReference type="ChEBI" id="CHEBI:30616"/>
        <dbReference type="ChEBI" id="CHEBI:33019"/>
        <dbReference type="ChEBI" id="CHEBI:57540"/>
        <dbReference type="ChEBI" id="CHEBI:58437"/>
        <dbReference type="ChEBI" id="CHEBI:456215"/>
        <dbReference type="EC" id="6.3.1.5"/>
    </reaction>
</comment>
<dbReference type="GO" id="GO:0005524">
    <property type="term" value="F:ATP binding"/>
    <property type="evidence" value="ECO:0007669"/>
    <property type="project" value="UniProtKB-UniRule"/>
</dbReference>
<reference evidence="12 13" key="1">
    <citation type="submission" date="2017-06" db="EMBL/GenBank/DDBJ databases">
        <title>Draft Genome Sequence of Natranaerobius trueperi halophilic, alkalithermophilic bacteria from soda lakes.</title>
        <authorList>
            <person name="Zhao B."/>
        </authorList>
    </citation>
    <scope>NUCLEOTIDE SEQUENCE [LARGE SCALE GENOMIC DNA]</scope>
    <source>
        <strain evidence="12 13">DSM 18760</strain>
    </source>
</reference>
<dbReference type="UniPathway" id="UPA00253">
    <property type="reaction ID" value="UER00333"/>
</dbReference>
<feature type="binding site" evidence="8">
    <location>
        <begin position="21"/>
        <end position="28"/>
    </location>
    <ligand>
        <name>ATP</name>
        <dbReference type="ChEBI" id="CHEBI:30616"/>
    </ligand>
</feature>
<sequence>MASKWIKTKVEEAGCKGTVVGLSGGIDSAVVAALSKKVFPNDTLGLVMPCHSEPQDAEDAYTLAKQLDINYKEVNLTSTFDEMYYQLTDQKIASDMALANIKPRLRMTVQYYYAQTFRYLVLGTSNKSELLIGYFTKYGDGAADLSPIANFTKMDIYRLAEYLNIPQCIIDRPPTAGIISGQTDQDELGFTYEDIEKYFMGEDLPVDIVNKIQKLEKASKHKKTLPPVFDLDNR</sequence>
<keyword evidence="7 8" id="KW-0520">NAD</keyword>
<evidence type="ECO:0000256" key="10">
    <source>
        <dbReference type="RuleBase" id="RU003812"/>
    </source>
</evidence>
<gene>
    <name evidence="8 12" type="primary">nadE</name>
    <name evidence="12" type="ORF">CDO51_08685</name>
</gene>
<feature type="domain" description="NAD/GMP synthase" evidence="11">
    <location>
        <begin position="3"/>
        <end position="226"/>
    </location>
</feature>
<evidence type="ECO:0000256" key="6">
    <source>
        <dbReference type="ARBA" id="ARBA00022842"/>
    </source>
</evidence>
<evidence type="ECO:0000256" key="7">
    <source>
        <dbReference type="ARBA" id="ARBA00023027"/>
    </source>
</evidence>
<dbReference type="AlphaFoldDB" id="A0A226BYQ9"/>
<accession>A0A226BYQ9</accession>
<proteinExistence type="inferred from homology"/>
<comment type="function">
    <text evidence="8">Catalyzes the ATP-dependent amidation of deamido-NAD to form NAD. Uses ammonia as a nitrogen source.</text>
</comment>
<dbReference type="Pfam" id="PF02540">
    <property type="entry name" value="NAD_synthase"/>
    <property type="match status" value="1"/>
</dbReference>
<evidence type="ECO:0000256" key="4">
    <source>
        <dbReference type="ARBA" id="ARBA00022741"/>
    </source>
</evidence>
<dbReference type="GO" id="GO:0009435">
    <property type="term" value="P:NAD+ biosynthetic process"/>
    <property type="evidence" value="ECO:0007669"/>
    <property type="project" value="UniProtKB-UniRule"/>
</dbReference>
<dbReference type="GO" id="GO:0005737">
    <property type="term" value="C:cytoplasm"/>
    <property type="evidence" value="ECO:0007669"/>
    <property type="project" value="InterPro"/>
</dbReference>
<keyword evidence="4 8" id="KW-0547">Nucleotide-binding</keyword>